<dbReference type="Proteomes" id="UP000321723">
    <property type="component" value="Unassembled WGS sequence"/>
</dbReference>
<protein>
    <submittedName>
        <fullName evidence="3">Enamine deaminase RidA (YjgF/YER057c/UK114 family)</fullName>
    </submittedName>
</protein>
<accession>A0A511FA18</accession>
<dbReference type="CDD" id="cd00448">
    <property type="entry name" value="YjgF_YER057c_UK114_family"/>
    <property type="match status" value="1"/>
</dbReference>
<dbReference type="Gene3D" id="3.30.1330.40">
    <property type="entry name" value="RutC-like"/>
    <property type="match status" value="1"/>
</dbReference>
<proteinExistence type="inferred from homology"/>
<dbReference type="Proteomes" id="UP000564629">
    <property type="component" value="Unassembled WGS sequence"/>
</dbReference>
<dbReference type="AlphaFoldDB" id="A0A511FA18"/>
<dbReference type="GO" id="GO:0019239">
    <property type="term" value="F:deaminase activity"/>
    <property type="evidence" value="ECO:0007669"/>
    <property type="project" value="TreeGrafter"/>
</dbReference>
<dbReference type="EMBL" id="JACHDN010000001">
    <property type="protein sequence ID" value="MBB5474250.1"/>
    <property type="molecule type" value="Genomic_DNA"/>
</dbReference>
<evidence type="ECO:0000256" key="1">
    <source>
        <dbReference type="ARBA" id="ARBA00010552"/>
    </source>
</evidence>
<evidence type="ECO:0000313" key="4">
    <source>
        <dbReference type="Proteomes" id="UP000321723"/>
    </source>
</evidence>
<name>A0A511FA18_9CELL</name>
<reference evidence="2 4" key="1">
    <citation type="submission" date="2019-07" db="EMBL/GenBank/DDBJ databases">
        <title>Whole genome shotgun sequence of Cellulomonas hominis NBRC 16055.</title>
        <authorList>
            <person name="Hosoyama A."/>
            <person name="Uohara A."/>
            <person name="Ohji S."/>
            <person name="Ichikawa N."/>
        </authorList>
    </citation>
    <scope>NUCLEOTIDE SEQUENCE [LARGE SCALE GENOMIC DNA]</scope>
    <source>
        <strain evidence="2 4">NBRC 16055</strain>
    </source>
</reference>
<dbReference type="InterPro" id="IPR035959">
    <property type="entry name" value="RutC-like_sf"/>
</dbReference>
<dbReference type="OrthoDB" id="3212792at2"/>
<comment type="similarity">
    <text evidence="1">Belongs to the RutC family.</text>
</comment>
<comment type="caution">
    <text evidence="2">The sequence shown here is derived from an EMBL/GenBank/DDBJ whole genome shotgun (WGS) entry which is preliminary data.</text>
</comment>
<dbReference type="SUPFAM" id="SSF55298">
    <property type="entry name" value="YjgF-like"/>
    <property type="match status" value="1"/>
</dbReference>
<dbReference type="PANTHER" id="PTHR11803">
    <property type="entry name" value="2-IMINOBUTANOATE/2-IMINOPROPANOATE DEAMINASE RIDA"/>
    <property type="match status" value="1"/>
</dbReference>
<evidence type="ECO:0000313" key="5">
    <source>
        <dbReference type="Proteomes" id="UP000564629"/>
    </source>
</evidence>
<gene>
    <name evidence="2" type="ORF">CHO01_12080</name>
    <name evidence="3" type="ORF">HNR08_002986</name>
</gene>
<dbReference type="GO" id="GO:0005829">
    <property type="term" value="C:cytosol"/>
    <property type="evidence" value="ECO:0007669"/>
    <property type="project" value="TreeGrafter"/>
</dbReference>
<evidence type="ECO:0000313" key="2">
    <source>
        <dbReference type="EMBL" id="GEL46092.1"/>
    </source>
</evidence>
<dbReference type="Pfam" id="PF01042">
    <property type="entry name" value="Ribonuc_L-PSP"/>
    <property type="match status" value="1"/>
</dbReference>
<evidence type="ECO:0000313" key="3">
    <source>
        <dbReference type="EMBL" id="MBB5474250.1"/>
    </source>
</evidence>
<sequence>MDTIRLLSPAGLVQSPAFSHVAVVPPGATTIHVGGQNGVDASGKVVGDDVVSQTRQALANLRTALESVGASVADVVSWSILVEDGVDLAAGAAVAGEVLDPHRPSPLITVARVSGLGPPGAVVEISAVAAVVR</sequence>
<organism evidence="2 4">
    <name type="scientific">Cellulomonas hominis</name>
    <dbReference type="NCBI Taxonomy" id="156981"/>
    <lineage>
        <taxon>Bacteria</taxon>
        <taxon>Bacillati</taxon>
        <taxon>Actinomycetota</taxon>
        <taxon>Actinomycetes</taxon>
        <taxon>Micrococcales</taxon>
        <taxon>Cellulomonadaceae</taxon>
        <taxon>Cellulomonas</taxon>
    </lineage>
</organism>
<reference evidence="3 5" key="2">
    <citation type="submission" date="2020-08" db="EMBL/GenBank/DDBJ databases">
        <title>Sequencing the genomes of 1000 actinobacteria strains.</title>
        <authorList>
            <person name="Klenk H.-P."/>
        </authorList>
    </citation>
    <scope>NUCLEOTIDE SEQUENCE [LARGE SCALE GENOMIC DNA]</scope>
    <source>
        <strain evidence="3 5">DSM 9581</strain>
    </source>
</reference>
<dbReference type="RefSeq" id="WP_146835094.1">
    <property type="nucleotide sequence ID" value="NZ_BJVQ01000010.1"/>
</dbReference>
<dbReference type="PANTHER" id="PTHR11803:SF58">
    <property type="entry name" value="PROTEIN HMF1-RELATED"/>
    <property type="match status" value="1"/>
</dbReference>
<dbReference type="InterPro" id="IPR006175">
    <property type="entry name" value="YjgF/YER057c/UK114"/>
</dbReference>
<dbReference type="EMBL" id="BJVQ01000010">
    <property type="protein sequence ID" value="GEL46092.1"/>
    <property type="molecule type" value="Genomic_DNA"/>
</dbReference>
<keyword evidence="4" id="KW-1185">Reference proteome</keyword>